<accession>A0A645EYZ2</accession>
<name>A0A645EYZ2_9ZZZZ</name>
<feature type="compositionally biased region" description="Basic and acidic residues" evidence="1">
    <location>
        <begin position="1"/>
        <end position="11"/>
    </location>
</feature>
<reference evidence="2" key="1">
    <citation type="submission" date="2019-08" db="EMBL/GenBank/DDBJ databases">
        <authorList>
            <person name="Kucharzyk K."/>
            <person name="Murdoch R.W."/>
            <person name="Higgins S."/>
            <person name="Loffler F."/>
        </authorList>
    </citation>
    <scope>NUCLEOTIDE SEQUENCE</scope>
</reference>
<dbReference type="EMBL" id="VSSQ01052621">
    <property type="protein sequence ID" value="MPN06690.1"/>
    <property type="molecule type" value="Genomic_DNA"/>
</dbReference>
<feature type="region of interest" description="Disordered" evidence="1">
    <location>
        <begin position="1"/>
        <end position="60"/>
    </location>
</feature>
<sequence length="237" mass="26967">MHRGQGDERHGLQRLQPFKPPEQRRHDDAGHNASKQAEQPQPLARPHRQHDDATQRHAGNRRAAQVDLPLMVEPQRVPHCRFDQCHATHAYHGAHHRRRKKRAHARDQRPHGQRHHAIDQRDHRHRSGPMRGHHRGDKRDHEWIGHVHQQGAAAKAPTPGLQRGADRHADQRHRHHRLHAVAIQPRRLGRRQHIGDEGHGRGGMLAAQNQQRAPGQLVVGGIDQIGGTTAGRGCRVP</sequence>
<comment type="caution">
    <text evidence="2">The sequence shown here is derived from an EMBL/GenBank/DDBJ whole genome shotgun (WGS) entry which is preliminary data.</text>
</comment>
<feature type="compositionally biased region" description="Basic residues" evidence="1">
    <location>
        <begin position="92"/>
        <end position="104"/>
    </location>
</feature>
<gene>
    <name evidence="2" type="ORF">SDC9_153946</name>
</gene>
<dbReference type="AlphaFoldDB" id="A0A645EYZ2"/>
<feature type="compositionally biased region" description="Basic and acidic residues" evidence="1">
    <location>
        <begin position="21"/>
        <end position="30"/>
    </location>
</feature>
<protein>
    <submittedName>
        <fullName evidence="2">Uncharacterized protein</fullName>
    </submittedName>
</protein>
<feature type="compositionally biased region" description="Basic residues" evidence="1">
    <location>
        <begin position="123"/>
        <end position="136"/>
    </location>
</feature>
<proteinExistence type="predicted"/>
<feature type="compositionally biased region" description="Basic and acidic residues" evidence="1">
    <location>
        <begin position="105"/>
        <end position="122"/>
    </location>
</feature>
<evidence type="ECO:0000313" key="2">
    <source>
        <dbReference type="EMBL" id="MPN06690.1"/>
    </source>
</evidence>
<evidence type="ECO:0000256" key="1">
    <source>
        <dbReference type="SAM" id="MobiDB-lite"/>
    </source>
</evidence>
<feature type="region of interest" description="Disordered" evidence="1">
    <location>
        <begin position="91"/>
        <end position="138"/>
    </location>
</feature>
<organism evidence="2">
    <name type="scientific">bioreactor metagenome</name>
    <dbReference type="NCBI Taxonomy" id="1076179"/>
    <lineage>
        <taxon>unclassified sequences</taxon>
        <taxon>metagenomes</taxon>
        <taxon>ecological metagenomes</taxon>
    </lineage>
</organism>